<organism evidence="8 9">
    <name type="scientific">Clostridium neuense</name>
    <dbReference type="NCBI Taxonomy" id="1728934"/>
    <lineage>
        <taxon>Bacteria</taxon>
        <taxon>Bacillati</taxon>
        <taxon>Bacillota</taxon>
        <taxon>Clostridia</taxon>
        <taxon>Eubacteriales</taxon>
        <taxon>Clostridiaceae</taxon>
        <taxon>Clostridium</taxon>
    </lineage>
</organism>
<dbReference type="PANTHER" id="PTHR43478:SF1">
    <property type="entry name" value="NA+_H+ ANTIPORTER NHAC-LIKE C-TERMINAL DOMAIN-CONTAINING PROTEIN"/>
    <property type="match status" value="1"/>
</dbReference>
<reference evidence="8 9" key="1">
    <citation type="submission" date="2024-11" db="EMBL/GenBank/DDBJ databases">
        <authorList>
            <person name="Heng Y.C."/>
            <person name="Lim A.C.H."/>
            <person name="Lee J.K.Y."/>
            <person name="Kittelmann S."/>
        </authorList>
    </citation>
    <scope>NUCLEOTIDE SEQUENCE [LARGE SCALE GENOMIC DNA]</scope>
    <source>
        <strain evidence="8 9">WILCCON 0114</strain>
    </source>
</reference>
<proteinExistence type="predicted"/>
<dbReference type="Pfam" id="PF03553">
    <property type="entry name" value="Na_H_antiporter"/>
    <property type="match status" value="1"/>
</dbReference>
<feature type="transmembrane region" description="Helical" evidence="6">
    <location>
        <begin position="10"/>
        <end position="27"/>
    </location>
</feature>
<name>A0ABW8TDG2_9CLOT</name>
<feature type="transmembrane region" description="Helical" evidence="6">
    <location>
        <begin position="306"/>
        <end position="325"/>
    </location>
</feature>
<feature type="transmembrane region" description="Helical" evidence="6">
    <location>
        <begin position="463"/>
        <end position="484"/>
    </location>
</feature>
<keyword evidence="5 6" id="KW-0472">Membrane</keyword>
<dbReference type="EMBL" id="JBJIAA010000006">
    <property type="protein sequence ID" value="MFL0250533.1"/>
    <property type="molecule type" value="Genomic_DNA"/>
</dbReference>
<keyword evidence="9" id="KW-1185">Reference proteome</keyword>
<evidence type="ECO:0000313" key="9">
    <source>
        <dbReference type="Proteomes" id="UP001623592"/>
    </source>
</evidence>
<keyword evidence="4 6" id="KW-1133">Transmembrane helix</keyword>
<comment type="caution">
    <text evidence="8">The sequence shown here is derived from an EMBL/GenBank/DDBJ whole genome shotgun (WGS) entry which is preliminary data.</text>
</comment>
<feature type="transmembrane region" description="Helical" evidence="6">
    <location>
        <begin position="221"/>
        <end position="240"/>
    </location>
</feature>
<feature type="transmembrane region" description="Helical" evidence="6">
    <location>
        <begin position="379"/>
        <end position="402"/>
    </location>
</feature>
<evidence type="ECO:0000256" key="3">
    <source>
        <dbReference type="ARBA" id="ARBA00022692"/>
    </source>
</evidence>
<evidence type="ECO:0000313" key="8">
    <source>
        <dbReference type="EMBL" id="MFL0250533.1"/>
    </source>
</evidence>
<evidence type="ECO:0000256" key="5">
    <source>
        <dbReference type="ARBA" id="ARBA00023136"/>
    </source>
</evidence>
<feature type="domain" description="Na+/H+ antiporter NhaC-like C-terminal" evidence="7">
    <location>
        <begin position="194"/>
        <end position="482"/>
    </location>
</feature>
<dbReference type="PANTHER" id="PTHR43478">
    <property type="entry name" value="NA+/H+ ANTIPORTER-RELATED"/>
    <property type="match status" value="1"/>
</dbReference>
<comment type="subcellular location">
    <subcellularLocation>
        <location evidence="1">Cell membrane</location>
        <topology evidence="1">Multi-pass membrane protein</topology>
    </subcellularLocation>
</comment>
<dbReference type="RefSeq" id="WP_406787198.1">
    <property type="nucleotide sequence ID" value="NZ_JBJIAA010000006.1"/>
</dbReference>
<feature type="transmembrane region" description="Helical" evidence="6">
    <location>
        <begin position="281"/>
        <end position="300"/>
    </location>
</feature>
<protein>
    <submittedName>
        <fullName evidence="8">Na+/H+ antiporter NhaC family protein</fullName>
    </submittedName>
</protein>
<gene>
    <name evidence="8" type="ORF">ACJDT4_08875</name>
</gene>
<dbReference type="Proteomes" id="UP001623592">
    <property type="component" value="Unassembled WGS sequence"/>
</dbReference>
<evidence type="ECO:0000256" key="2">
    <source>
        <dbReference type="ARBA" id="ARBA00022475"/>
    </source>
</evidence>
<feature type="transmembrane region" description="Helical" evidence="6">
    <location>
        <begin position="409"/>
        <end position="433"/>
    </location>
</feature>
<dbReference type="InterPro" id="IPR018461">
    <property type="entry name" value="Na/H_Antiport_NhaC-like_C"/>
</dbReference>
<evidence type="ECO:0000259" key="7">
    <source>
        <dbReference type="Pfam" id="PF03553"/>
    </source>
</evidence>
<accession>A0ABW8TDG2</accession>
<feature type="transmembrane region" description="Helical" evidence="6">
    <location>
        <begin position="131"/>
        <end position="154"/>
    </location>
</feature>
<sequence>MKINLKTRRILGYALMIIAFIISAIFTPKGAKYYGVWSMLPAISIFLFVILTKSVIEGFLWCGMLAVFIKYKLDFFTAYQDRVIKTITNSDNAYLAIVFLLLGVMIVMLKKSGAATYFAKIVSKRAKNSKVALIITWLLSFVLCVDDYLQAFVIGASMSTVNDEFKIPREHTAYNIRATAVHTSSLIPIGSWVVFGASLLETDKFATKGMGVHAYMNTVPFFFYSFASLAIAFLLAINVMPKLGGIKKAYERVENGGSLKPLIEGEITSNEEDFHKIRKGVNIISFIVPIASMVGCSVYFNFNMQYGIGLAIFITGALFLIQKIFTMNDLMEILYEGFTSMLQMTFLLIIGITMSDMISDLGFTTFIVNITKGIVNPSILPFIIFILFCSTEFLVTFNWTLYMMALPSVIALASATGANPYICIAALFSAGLFGSNASFASDAGLCSAGGTEIDLYSHNLSGLPYHIISFIIASTAYLACGFLIK</sequence>
<evidence type="ECO:0000256" key="4">
    <source>
        <dbReference type="ARBA" id="ARBA00022989"/>
    </source>
</evidence>
<evidence type="ECO:0000256" key="1">
    <source>
        <dbReference type="ARBA" id="ARBA00004651"/>
    </source>
</evidence>
<keyword evidence="3 6" id="KW-0812">Transmembrane</keyword>
<keyword evidence="2" id="KW-1003">Cell membrane</keyword>
<evidence type="ECO:0000256" key="6">
    <source>
        <dbReference type="SAM" id="Phobius"/>
    </source>
</evidence>
<feature type="transmembrane region" description="Helical" evidence="6">
    <location>
        <begin position="93"/>
        <end position="110"/>
    </location>
</feature>